<dbReference type="Pfam" id="PF00378">
    <property type="entry name" value="ECH_1"/>
    <property type="match status" value="1"/>
</dbReference>
<accession>A0A2A4EM91</accession>
<dbReference type="InterPro" id="IPR029045">
    <property type="entry name" value="ClpP/crotonase-like_dom_sf"/>
</dbReference>
<dbReference type="Proteomes" id="UP000218022">
    <property type="component" value="Unassembled WGS sequence"/>
</dbReference>
<comment type="similarity">
    <text evidence="1">Belongs to the enoyl-CoA hydratase/isomerase family.</text>
</comment>
<dbReference type="PANTHER" id="PTHR43149:SF1">
    <property type="entry name" value="DELTA(3,5)-DELTA(2,4)-DIENOYL-COA ISOMERASE, MITOCHONDRIAL"/>
    <property type="match status" value="1"/>
</dbReference>
<dbReference type="Gene3D" id="3.90.226.10">
    <property type="entry name" value="2-enoyl-CoA Hydratase, Chain A, domain 1"/>
    <property type="match status" value="1"/>
</dbReference>
<dbReference type="AlphaFoldDB" id="A0A2A4EM91"/>
<evidence type="ECO:0000256" key="1">
    <source>
        <dbReference type="ARBA" id="ARBA00005254"/>
    </source>
</evidence>
<organism evidence="2 3">
    <name type="scientific">Paraburkholderia acidicola</name>
    <dbReference type="NCBI Taxonomy" id="1912599"/>
    <lineage>
        <taxon>Bacteria</taxon>
        <taxon>Pseudomonadati</taxon>
        <taxon>Pseudomonadota</taxon>
        <taxon>Betaproteobacteria</taxon>
        <taxon>Burkholderiales</taxon>
        <taxon>Burkholderiaceae</taxon>
        <taxon>Paraburkholderia</taxon>
    </lineage>
</organism>
<sequence length="272" mass="30036">MTVQDQRVQMTIDANGVAWVALSRPAQHNAVDFAMLDEIAAVQRRLRREKAVRGAIIHGEGPSFCAGLDFKSVFSSKRTLLRSVLSLYSPRRNIFQRWSMGWRDLPFPVIAVVHGHCYGAGMQLALGADQRIVAADAKMSLMEVKWGLVPDMGGPTLLRELMSIDVAKELVLSGRVVSGAEAVQLGLASRVEDDPLAAAAAQIAVWAQRSPDALAAGKFLLHDAWSDSESTALAAERRWQRRIIGRWNQRLAMRLGLKKGSDEAFRPRSVRR</sequence>
<evidence type="ECO:0000313" key="2">
    <source>
        <dbReference type="EMBL" id="PCE22221.1"/>
    </source>
</evidence>
<protein>
    <submittedName>
        <fullName evidence="2">Enoyl-CoA hydratase</fullName>
    </submittedName>
</protein>
<name>A0A2A4EM91_9BURK</name>
<dbReference type="PANTHER" id="PTHR43149">
    <property type="entry name" value="ENOYL-COA HYDRATASE"/>
    <property type="match status" value="1"/>
</dbReference>
<dbReference type="RefSeq" id="WP_207557015.1">
    <property type="nucleotide sequence ID" value="NZ_MTZV01000006.1"/>
</dbReference>
<dbReference type="EMBL" id="MTZV01000006">
    <property type="protein sequence ID" value="PCE22221.1"/>
    <property type="molecule type" value="Genomic_DNA"/>
</dbReference>
<dbReference type="InterPro" id="IPR001753">
    <property type="entry name" value="Enoyl-CoA_hydra/iso"/>
</dbReference>
<dbReference type="InterPro" id="IPR045002">
    <property type="entry name" value="Ech1-like"/>
</dbReference>
<dbReference type="SUPFAM" id="SSF52096">
    <property type="entry name" value="ClpP/crotonase"/>
    <property type="match status" value="1"/>
</dbReference>
<reference evidence="2 3" key="1">
    <citation type="submission" date="2017-01" db="EMBL/GenBank/DDBJ databases">
        <title>Whole-Genome Shotgun Sequencing of Two beta-Proteobacterial Species in Search of the Bulgecin Biosynthetic Cluster.</title>
        <authorList>
            <person name="Horsman M.E."/>
            <person name="Marous D.R."/>
            <person name="Li R."/>
            <person name="Oliver R.A."/>
            <person name="Byun B."/>
            <person name="Emrich S.J."/>
            <person name="Boggess B."/>
            <person name="Townsend C.A."/>
            <person name="Mobashery S."/>
        </authorList>
    </citation>
    <scope>NUCLEOTIDE SEQUENCE [LARGE SCALE GENOMIC DNA]</scope>
    <source>
        <strain evidence="2 3">ATCC 31363</strain>
    </source>
</reference>
<gene>
    <name evidence="2" type="ORF">BWP39_21335</name>
</gene>
<dbReference type="GO" id="GO:0016853">
    <property type="term" value="F:isomerase activity"/>
    <property type="evidence" value="ECO:0007669"/>
    <property type="project" value="InterPro"/>
</dbReference>
<evidence type="ECO:0000313" key="3">
    <source>
        <dbReference type="Proteomes" id="UP000218022"/>
    </source>
</evidence>
<dbReference type="NCBIfam" id="NF005699">
    <property type="entry name" value="PRK07509.1"/>
    <property type="match status" value="1"/>
</dbReference>
<proteinExistence type="inferred from homology"/>
<comment type="caution">
    <text evidence="2">The sequence shown here is derived from an EMBL/GenBank/DDBJ whole genome shotgun (WGS) entry which is preliminary data.</text>
</comment>
<dbReference type="CDD" id="cd06558">
    <property type="entry name" value="crotonase-like"/>
    <property type="match status" value="1"/>
</dbReference>